<proteinExistence type="inferred from homology"/>
<reference evidence="11 12" key="1">
    <citation type="submission" date="2016-08" db="EMBL/GenBank/DDBJ databases">
        <title>Genomes of anaerobic fungi encode conserved fungal cellulosomes for biomass hydrolysis.</title>
        <authorList>
            <consortium name="DOE Joint Genome Institute"/>
            <person name="Haitjema C.H."/>
            <person name="Gilmore S.P."/>
            <person name="Henske J.K."/>
            <person name="Solomon K.V."/>
            <person name="De Groot R."/>
            <person name="Kuo A."/>
            <person name="Mondo S.J."/>
            <person name="Salamov A.A."/>
            <person name="Labutti K."/>
            <person name="Zhao Z."/>
            <person name="Chiniquy J."/>
            <person name="Barry K."/>
            <person name="Brewer H.M."/>
            <person name="Purvine S.O."/>
            <person name="Wright A.T."/>
            <person name="Boxma B."/>
            <person name="Van Alen T."/>
            <person name="Hackstein J.H."/>
            <person name="Baker S.E."/>
            <person name="Grigoriev I.V."/>
            <person name="O'Malley M.A."/>
        </authorList>
    </citation>
    <scope>NUCLEOTIDE SEQUENCE [LARGE SCALE GENOMIC DNA]</scope>
    <source>
        <strain evidence="12">finn</strain>
    </source>
</reference>
<protein>
    <recommendedName>
        <fullName evidence="10">Transcription elongation factor 1 homolog</fullName>
    </recommendedName>
</protein>
<dbReference type="Gene3D" id="2.20.25.190">
    <property type="match status" value="1"/>
</dbReference>
<dbReference type="InterPro" id="IPR007808">
    <property type="entry name" value="Elf1"/>
</dbReference>
<dbReference type="FunFam" id="2.20.25.190:FF:000001">
    <property type="entry name" value="Transcription elongation factor 1 homolog"/>
    <property type="match status" value="1"/>
</dbReference>
<dbReference type="GO" id="GO:0008270">
    <property type="term" value="F:zinc ion binding"/>
    <property type="evidence" value="ECO:0007669"/>
    <property type="project" value="UniProtKB-KW"/>
</dbReference>
<dbReference type="AlphaFoldDB" id="A0A1Y1UZP4"/>
<sequence>MGKRKAKRKAVVRKKPVLDTQFNCLFCNHEKSISVKMIQETKVGELRCRVCGANYQSPINSLSHPIDVYSDWIDACEELNPGSM</sequence>
<organism evidence="11 12">
    <name type="scientific">Piromyces finnis</name>
    <dbReference type="NCBI Taxonomy" id="1754191"/>
    <lineage>
        <taxon>Eukaryota</taxon>
        <taxon>Fungi</taxon>
        <taxon>Fungi incertae sedis</taxon>
        <taxon>Chytridiomycota</taxon>
        <taxon>Chytridiomycota incertae sedis</taxon>
        <taxon>Neocallimastigomycetes</taxon>
        <taxon>Neocallimastigales</taxon>
        <taxon>Neocallimastigaceae</taxon>
        <taxon>Piromyces</taxon>
    </lineage>
</organism>
<evidence type="ECO:0000256" key="3">
    <source>
        <dbReference type="ARBA" id="ARBA00009730"/>
    </source>
</evidence>
<keyword evidence="8 10" id="KW-0804">Transcription</keyword>
<dbReference type="GO" id="GO:0006368">
    <property type="term" value="P:transcription elongation by RNA polymerase II"/>
    <property type="evidence" value="ECO:0007669"/>
    <property type="project" value="EnsemblFungi"/>
</dbReference>
<evidence type="ECO:0000256" key="5">
    <source>
        <dbReference type="ARBA" id="ARBA00022771"/>
    </source>
</evidence>
<evidence type="ECO:0000256" key="9">
    <source>
        <dbReference type="ARBA" id="ARBA00023242"/>
    </source>
</evidence>
<dbReference type="Proteomes" id="UP000193719">
    <property type="component" value="Unassembled WGS sequence"/>
</dbReference>
<evidence type="ECO:0000256" key="6">
    <source>
        <dbReference type="ARBA" id="ARBA00022833"/>
    </source>
</evidence>
<keyword evidence="5 10" id="KW-0863">Zinc-finger</keyword>
<dbReference type="Pfam" id="PF05129">
    <property type="entry name" value="Zn_ribbon_Elf1"/>
    <property type="match status" value="1"/>
</dbReference>
<keyword evidence="12" id="KW-1185">Reference proteome</keyword>
<keyword evidence="4 10" id="KW-0479">Metal-binding</keyword>
<dbReference type="GO" id="GO:0008023">
    <property type="term" value="C:transcription elongation factor complex"/>
    <property type="evidence" value="ECO:0007669"/>
    <property type="project" value="EnsemblFungi"/>
</dbReference>
<evidence type="ECO:0000256" key="7">
    <source>
        <dbReference type="ARBA" id="ARBA00023015"/>
    </source>
</evidence>
<evidence type="ECO:0000313" key="11">
    <source>
        <dbReference type="EMBL" id="ORX43513.1"/>
    </source>
</evidence>
<dbReference type="PANTHER" id="PTHR20934:SF0">
    <property type="entry name" value="TRANSCRIPTION ELONGATION FACTOR 1 HOMOLOG"/>
    <property type="match status" value="1"/>
</dbReference>
<comment type="similarity">
    <text evidence="3 10">Belongs to the ELOF1 family.</text>
</comment>
<dbReference type="OrthoDB" id="445983at2759"/>
<dbReference type="InterPro" id="IPR038567">
    <property type="entry name" value="T_Elf1_sf"/>
</dbReference>
<evidence type="ECO:0000256" key="1">
    <source>
        <dbReference type="ARBA" id="ARBA00003357"/>
    </source>
</evidence>
<evidence type="ECO:0000256" key="10">
    <source>
        <dbReference type="RuleBase" id="RU364033"/>
    </source>
</evidence>
<dbReference type="PANTHER" id="PTHR20934">
    <property type="entry name" value="TRANSCRIPTION ELONGATION FACTOR 1 HOMOLOG"/>
    <property type="match status" value="1"/>
</dbReference>
<gene>
    <name evidence="11" type="ORF">BCR36DRAFT_360952</name>
</gene>
<dbReference type="SUPFAM" id="SSF57783">
    <property type="entry name" value="Zinc beta-ribbon"/>
    <property type="match status" value="1"/>
</dbReference>
<evidence type="ECO:0000313" key="12">
    <source>
        <dbReference type="Proteomes" id="UP000193719"/>
    </source>
</evidence>
<accession>A0A1Y1UZP4</accession>
<evidence type="ECO:0000256" key="8">
    <source>
        <dbReference type="ARBA" id="ARBA00023163"/>
    </source>
</evidence>
<dbReference type="EMBL" id="MCFH01000052">
    <property type="protein sequence ID" value="ORX43513.1"/>
    <property type="molecule type" value="Genomic_DNA"/>
</dbReference>
<dbReference type="STRING" id="1754191.A0A1Y1UZP4"/>
<comment type="function">
    <text evidence="1 10">Transcription elongation factor implicated in the maintenance of proper chromatin structure in actively transcribed regions.</text>
</comment>
<evidence type="ECO:0000256" key="4">
    <source>
        <dbReference type="ARBA" id="ARBA00022723"/>
    </source>
</evidence>
<name>A0A1Y1UZP4_9FUNG</name>
<comment type="subcellular location">
    <subcellularLocation>
        <location evidence="2 10">Nucleus</location>
    </subcellularLocation>
</comment>
<keyword evidence="6 10" id="KW-0862">Zinc</keyword>
<dbReference type="GO" id="GO:0000993">
    <property type="term" value="F:RNA polymerase II complex binding"/>
    <property type="evidence" value="ECO:0007669"/>
    <property type="project" value="EnsemblFungi"/>
</dbReference>
<keyword evidence="9 10" id="KW-0539">Nucleus</keyword>
<comment type="caution">
    <text evidence="11">The sequence shown here is derived from an EMBL/GenBank/DDBJ whole genome shotgun (WGS) entry which is preliminary data.</text>
</comment>
<reference evidence="11 12" key="2">
    <citation type="submission" date="2016-08" db="EMBL/GenBank/DDBJ databases">
        <title>Pervasive Adenine N6-methylation of Active Genes in Fungi.</title>
        <authorList>
            <consortium name="DOE Joint Genome Institute"/>
            <person name="Mondo S.J."/>
            <person name="Dannebaum R.O."/>
            <person name="Kuo R.C."/>
            <person name="Labutti K."/>
            <person name="Haridas S."/>
            <person name="Kuo A."/>
            <person name="Salamov A."/>
            <person name="Ahrendt S.R."/>
            <person name="Lipzen A."/>
            <person name="Sullivan W."/>
            <person name="Andreopoulos W.B."/>
            <person name="Clum A."/>
            <person name="Lindquist E."/>
            <person name="Daum C."/>
            <person name="Ramamoorthy G.K."/>
            <person name="Gryganskyi A."/>
            <person name="Culley D."/>
            <person name="Magnuson J.K."/>
            <person name="James T.Y."/>
            <person name="O'Malley M.A."/>
            <person name="Stajich J.E."/>
            <person name="Spatafora J.W."/>
            <person name="Visel A."/>
            <person name="Grigoriev I.V."/>
        </authorList>
    </citation>
    <scope>NUCLEOTIDE SEQUENCE [LARGE SCALE GENOMIC DNA]</scope>
    <source>
        <strain evidence="12">finn</strain>
    </source>
</reference>
<dbReference type="GO" id="GO:0045815">
    <property type="term" value="P:transcription initiation-coupled chromatin remodeling"/>
    <property type="evidence" value="ECO:0007669"/>
    <property type="project" value="EnsemblFungi"/>
</dbReference>
<evidence type="ECO:0000256" key="2">
    <source>
        <dbReference type="ARBA" id="ARBA00004123"/>
    </source>
</evidence>
<keyword evidence="7 10" id="KW-0805">Transcription regulation</keyword>